<dbReference type="KEGG" id="abac:LuPra_00371"/>
<reference evidence="3" key="2">
    <citation type="submission" date="2016-04" db="EMBL/GenBank/DDBJ databases">
        <title>First Complete Genome Sequence of a Subdivision 6 Acidobacterium.</title>
        <authorList>
            <person name="Huang S."/>
            <person name="Vieira S."/>
            <person name="Bunk B."/>
            <person name="Riedel T."/>
            <person name="Sproeer C."/>
            <person name="Overmann J."/>
        </authorList>
    </citation>
    <scope>NUCLEOTIDE SEQUENCE [LARGE SCALE GENOMIC DNA]</scope>
    <source>
        <strain evidence="3">DSM 100886 HEG_-6_39</strain>
    </source>
</reference>
<evidence type="ECO:0000313" key="2">
    <source>
        <dbReference type="EMBL" id="AMY07204.1"/>
    </source>
</evidence>
<reference evidence="2 3" key="1">
    <citation type="journal article" date="2016" name="Genome Announc.">
        <title>First Complete Genome Sequence of a Subdivision 6 Acidobacterium Strain.</title>
        <authorList>
            <person name="Huang S."/>
            <person name="Vieira S."/>
            <person name="Bunk B."/>
            <person name="Riedel T."/>
            <person name="Sproer C."/>
            <person name="Overmann J."/>
        </authorList>
    </citation>
    <scope>NUCLEOTIDE SEQUENCE [LARGE SCALE GENOMIC DNA]</scope>
    <source>
        <strain evidence="3">DSM 100886 HEG_-6_39</strain>
    </source>
</reference>
<dbReference type="Proteomes" id="UP000076079">
    <property type="component" value="Chromosome"/>
</dbReference>
<protein>
    <recommendedName>
        <fullName evidence="4">PEP-CTERM protein-sorting domain-containing protein</fullName>
    </recommendedName>
</protein>
<organism evidence="2 3">
    <name type="scientific">Luteitalea pratensis</name>
    <dbReference type="NCBI Taxonomy" id="1855912"/>
    <lineage>
        <taxon>Bacteria</taxon>
        <taxon>Pseudomonadati</taxon>
        <taxon>Acidobacteriota</taxon>
        <taxon>Vicinamibacteria</taxon>
        <taxon>Vicinamibacterales</taxon>
        <taxon>Vicinamibacteraceae</taxon>
        <taxon>Luteitalea</taxon>
    </lineage>
</organism>
<evidence type="ECO:0008006" key="4">
    <source>
        <dbReference type="Google" id="ProtNLM"/>
    </source>
</evidence>
<dbReference type="STRING" id="1855912.LuPra_00371"/>
<evidence type="ECO:0000313" key="3">
    <source>
        <dbReference type="Proteomes" id="UP000076079"/>
    </source>
</evidence>
<feature type="chain" id="PRO_5007511334" description="PEP-CTERM protein-sorting domain-containing protein" evidence="1">
    <location>
        <begin position="28"/>
        <end position="213"/>
    </location>
</feature>
<evidence type="ECO:0000256" key="1">
    <source>
        <dbReference type="SAM" id="SignalP"/>
    </source>
</evidence>
<gene>
    <name evidence="2" type="ORF">LuPra_00371</name>
</gene>
<name>A0A143PHH6_LUTPR</name>
<sequence precursor="true">MLRPLSSTVARVLCTAALCFVAAEAPAAMIAIPLGAFSTGQQVVSSFGPLPFTDKGATFEVSGAPAFPGAELTLQFLGSTPTLHVTFSQPTNRAGFSLGPYCCTGTAMSLAVQAFADPAGAVPVGTIPFSFVNSGTFPLFAGFQSDAPFRRASITFTPGGPQVSFMAIDDFRFEGTTAVPEPVSVSLILLGLAGAGVRLSRTVGGRKATRRTQ</sequence>
<dbReference type="EMBL" id="CP015136">
    <property type="protein sequence ID" value="AMY07204.1"/>
    <property type="molecule type" value="Genomic_DNA"/>
</dbReference>
<keyword evidence="3" id="KW-1185">Reference proteome</keyword>
<keyword evidence="1" id="KW-0732">Signal</keyword>
<dbReference type="AlphaFoldDB" id="A0A143PHH6"/>
<proteinExistence type="predicted"/>
<feature type="signal peptide" evidence="1">
    <location>
        <begin position="1"/>
        <end position="27"/>
    </location>
</feature>
<accession>A0A143PHH6</accession>